<reference evidence="1 2" key="2">
    <citation type="journal article" date="2016" name="Genome Announc.">
        <title>Draft Genome Sequence of Erythromycin- and Oxytetracycline-Sensitive Nocardia seriolae Strain U-1 (NBRC 110359).</title>
        <authorList>
            <person name="Imajoh M."/>
            <person name="Sukeda M."/>
            <person name="Shimizu M."/>
            <person name="Yamane J."/>
            <person name="Ohnishi K."/>
            <person name="Oshima S."/>
        </authorList>
    </citation>
    <scope>NUCLEOTIDE SEQUENCE [LARGE SCALE GENOMIC DNA]</scope>
    <source>
        <strain evidence="1 2">U-1</strain>
    </source>
</reference>
<accession>A0ABC9Z6B2</accession>
<dbReference type="EMBL" id="BBYQ01000220">
    <property type="protein sequence ID" value="GAP33193.1"/>
    <property type="molecule type" value="Genomic_DNA"/>
</dbReference>
<organism evidence="1 2">
    <name type="scientific">Nocardia seriolae</name>
    <dbReference type="NCBI Taxonomy" id="37332"/>
    <lineage>
        <taxon>Bacteria</taxon>
        <taxon>Bacillati</taxon>
        <taxon>Actinomycetota</taxon>
        <taxon>Actinomycetes</taxon>
        <taxon>Mycobacteriales</taxon>
        <taxon>Nocardiaceae</taxon>
        <taxon>Nocardia</taxon>
    </lineage>
</organism>
<proteinExistence type="predicted"/>
<dbReference type="Proteomes" id="UP000037179">
    <property type="component" value="Unassembled WGS sequence"/>
</dbReference>
<protein>
    <submittedName>
        <fullName evidence="1">Uncharacterized protein</fullName>
    </submittedName>
</protein>
<sequence length="144" mass="16566">MRLPSDYDWNWINDLPEWKVPSELHEFDCSTAFNISIKLLACKYLPNEIQARVGKYITEYSLLNIKLGQGQHGLDAKAFLTLQSDIQVRERSIYESWKEWDARRNSDGQGSDDEVEVGVIAAEEALRYSLDEAIELLNKARTAK</sequence>
<comment type="caution">
    <text evidence="1">The sequence shown here is derived from an EMBL/GenBank/DDBJ whole genome shotgun (WGS) entry which is preliminary data.</text>
</comment>
<gene>
    <name evidence="1" type="ORF">NSK11_contig00220-0002</name>
</gene>
<dbReference type="AlphaFoldDB" id="A0ABC9Z6B2"/>
<reference evidence="2" key="1">
    <citation type="submission" date="2015-07" db="EMBL/GenBank/DDBJ databases">
        <title>Nocardia seriolae U-1 whole genome shotgun sequence.</title>
        <authorList>
            <person name="Imajoh M."/>
            <person name="Fukumoto Y."/>
            <person name="Sukeda M."/>
            <person name="Yamane J."/>
            <person name="Yamasaki K."/>
            <person name="Shimizu M."/>
            <person name="Ohnishi K."/>
            <person name="Oshima S."/>
        </authorList>
    </citation>
    <scope>NUCLEOTIDE SEQUENCE [LARGE SCALE GENOMIC DNA]</scope>
    <source>
        <strain evidence="2">U-1</strain>
    </source>
</reference>
<name>A0ABC9Z6B2_9NOCA</name>
<evidence type="ECO:0000313" key="1">
    <source>
        <dbReference type="EMBL" id="GAP33193.1"/>
    </source>
</evidence>
<evidence type="ECO:0000313" key="2">
    <source>
        <dbReference type="Proteomes" id="UP000037179"/>
    </source>
</evidence>
<keyword evidence="2" id="KW-1185">Reference proteome</keyword>